<organism evidence="7 8">
    <name type="scientific">Arachis duranensis</name>
    <name type="common">Wild peanut</name>
    <dbReference type="NCBI Taxonomy" id="130453"/>
    <lineage>
        <taxon>Eukaryota</taxon>
        <taxon>Viridiplantae</taxon>
        <taxon>Streptophyta</taxon>
        <taxon>Embryophyta</taxon>
        <taxon>Tracheophyta</taxon>
        <taxon>Spermatophyta</taxon>
        <taxon>Magnoliopsida</taxon>
        <taxon>eudicotyledons</taxon>
        <taxon>Gunneridae</taxon>
        <taxon>Pentapetalae</taxon>
        <taxon>rosids</taxon>
        <taxon>fabids</taxon>
        <taxon>Fabales</taxon>
        <taxon>Fabaceae</taxon>
        <taxon>Papilionoideae</taxon>
        <taxon>50 kb inversion clade</taxon>
        <taxon>dalbergioids sensu lato</taxon>
        <taxon>Dalbergieae</taxon>
        <taxon>Pterocarpus clade</taxon>
        <taxon>Arachis</taxon>
    </lineage>
</organism>
<proteinExistence type="inferred from homology"/>
<feature type="region of interest" description="Disordered" evidence="5">
    <location>
        <begin position="167"/>
        <end position="186"/>
    </location>
</feature>
<evidence type="ECO:0000313" key="7">
    <source>
        <dbReference type="Proteomes" id="UP000515211"/>
    </source>
</evidence>
<dbReference type="GO" id="GO:0016929">
    <property type="term" value="F:deSUMOylase activity"/>
    <property type="evidence" value="ECO:0007669"/>
    <property type="project" value="TreeGrafter"/>
</dbReference>
<keyword evidence="4" id="KW-0788">Thiol protease</keyword>
<sequence>MKEGAIKRQPRKTTKPQPLRLGRKEPSEKHSVMHNKNGKATTRKVRLVKGKSWADNTKSPVEGAASKPKETHLIATDSDEEDNEPIAKRMCRPFQQVGSPHDEKQANDEVNVKHEKTPAKMLVPNDRTPTMLSTTVVPLERYDFESDPSILSLRCPKSEELWKNIEQGQHTRKTPTPSPTQSVHPRLKNLKLDKSTEKLVQGWILNASLDKEQPLAKYESRPYLVLLRKDLWTLKARSWVNNNIILWMCYIFNGTASSRFRRDFYCVCPGILEMVMHQRNLDAFHDTAVPVYIGLGANFGEDTRFFNKVEAAKRKWWLIPICLNNHWWLYAFEVANKRMLVLDPMHSEAPDAGRNKLDAYAGRLVEDMAKVAIPSYERTTHGLPRAYAKVPKQPNSYDCGIYVIKFMERWTEDGQLDAWDNVSLPKLLNLLCERYWKLKMYLYAAIIQKTSVKRSAHHSQHQEQELWYSRPKDYP</sequence>
<dbReference type="Gene3D" id="3.40.395.10">
    <property type="entry name" value="Adenoviral Proteinase, Chain A"/>
    <property type="match status" value="1"/>
</dbReference>
<dbReference type="InterPro" id="IPR038765">
    <property type="entry name" value="Papain-like_cys_pep_sf"/>
</dbReference>
<evidence type="ECO:0000256" key="1">
    <source>
        <dbReference type="ARBA" id="ARBA00005234"/>
    </source>
</evidence>
<dbReference type="AlphaFoldDB" id="A0A9C6WTC7"/>
<dbReference type="GO" id="GO:0006508">
    <property type="term" value="P:proteolysis"/>
    <property type="evidence" value="ECO:0007669"/>
    <property type="project" value="UniProtKB-KW"/>
</dbReference>
<dbReference type="InterPro" id="IPR003653">
    <property type="entry name" value="Peptidase_C48_C"/>
</dbReference>
<dbReference type="KEGG" id="adu:110277945"/>
<evidence type="ECO:0000256" key="3">
    <source>
        <dbReference type="ARBA" id="ARBA00022801"/>
    </source>
</evidence>
<dbReference type="GeneID" id="110277945"/>
<dbReference type="Pfam" id="PF02902">
    <property type="entry name" value="Peptidase_C48"/>
    <property type="match status" value="1"/>
</dbReference>
<accession>A0A9C6WTC7</accession>
<dbReference type="Proteomes" id="UP000515211">
    <property type="component" value="Chromosome 2"/>
</dbReference>
<gene>
    <name evidence="8" type="primary">LOC110277945</name>
</gene>
<dbReference type="PANTHER" id="PTHR12606:SF136">
    <property type="entry name" value="ULP1 PROTEASE FAMILY PROTEIN"/>
    <property type="match status" value="1"/>
</dbReference>
<feature type="region of interest" description="Disordered" evidence="5">
    <location>
        <begin position="1"/>
        <end position="84"/>
    </location>
</feature>
<evidence type="ECO:0000256" key="2">
    <source>
        <dbReference type="ARBA" id="ARBA00022670"/>
    </source>
</evidence>
<dbReference type="GO" id="GO:0016926">
    <property type="term" value="P:protein desumoylation"/>
    <property type="evidence" value="ECO:0007669"/>
    <property type="project" value="TreeGrafter"/>
</dbReference>
<evidence type="ECO:0000259" key="6">
    <source>
        <dbReference type="PROSITE" id="PS50600"/>
    </source>
</evidence>
<dbReference type="RefSeq" id="XP_052113853.1">
    <property type="nucleotide sequence ID" value="XM_052257893.1"/>
</dbReference>
<feature type="compositionally biased region" description="Basic and acidic residues" evidence="5">
    <location>
        <begin position="22"/>
        <end position="31"/>
    </location>
</feature>
<feature type="domain" description="Ubiquitin-like protease family profile" evidence="6">
    <location>
        <begin position="224"/>
        <end position="410"/>
    </location>
</feature>
<evidence type="ECO:0000256" key="5">
    <source>
        <dbReference type="SAM" id="MobiDB-lite"/>
    </source>
</evidence>
<keyword evidence="7" id="KW-1185">Reference proteome</keyword>
<dbReference type="PANTHER" id="PTHR12606">
    <property type="entry name" value="SENTRIN/SUMO-SPECIFIC PROTEASE"/>
    <property type="match status" value="1"/>
</dbReference>
<reference evidence="8" key="2">
    <citation type="submission" date="2025-08" db="UniProtKB">
        <authorList>
            <consortium name="RefSeq"/>
        </authorList>
    </citation>
    <scope>IDENTIFICATION</scope>
    <source>
        <tissue evidence="8">Whole plant</tissue>
    </source>
</reference>
<dbReference type="PROSITE" id="PS50600">
    <property type="entry name" value="ULP_PROTEASE"/>
    <property type="match status" value="1"/>
</dbReference>
<dbReference type="SUPFAM" id="SSF54001">
    <property type="entry name" value="Cysteine proteinases"/>
    <property type="match status" value="1"/>
</dbReference>
<comment type="similarity">
    <text evidence="1">Belongs to the peptidase C48 family.</text>
</comment>
<evidence type="ECO:0000256" key="4">
    <source>
        <dbReference type="ARBA" id="ARBA00022807"/>
    </source>
</evidence>
<dbReference type="GO" id="GO:0005634">
    <property type="term" value="C:nucleus"/>
    <property type="evidence" value="ECO:0007669"/>
    <property type="project" value="TreeGrafter"/>
</dbReference>
<keyword evidence="2" id="KW-0645">Protease</keyword>
<reference evidence="7" key="1">
    <citation type="journal article" date="2016" name="Nat. Genet.">
        <title>The genome sequences of Arachis duranensis and Arachis ipaensis, the diploid ancestors of cultivated peanut.</title>
        <authorList>
            <person name="Bertioli D.J."/>
            <person name="Cannon S.B."/>
            <person name="Froenicke L."/>
            <person name="Huang G."/>
            <person name="Farmer A.D."/>
            <person name="Cannon E.K."/>
            <person name="Liu X."/>
            <person name="Gao D."/>
            <person name="Clevenger J."/>
            <person name="Dash S."/>
            <person name="Ren L."/>
            <person name="Moretzsohn M.C."/>
            <person name="Shirasawa K."/>
            <person name="Huang W."/>
            <person name="Vidigal B."/>
            <person name="Abernathy B."/>
            <person name="Chu Y."/>
            <person name="Niederhuth C.E."/>
            <person name="Umale P."/>
            <person name="Araujo A.C."/>
            <person name="Kozik A."/>
            <person name="Kim K.D."/>
            <person name="Burow M.D."/>
            <person name="Varshney R.K."/>
            <person name="Wang X."/>
            <person name="Zhang X."/>
            <person name="Barkley N."/>
            <person name="Guimaraes P.M."/>
            <person name="Isobe S."/>
            <person name="Guo B."/>
            <person name="Liao B."/>
            <person name="Stalker H.T."/>
            <person name="Schmitz R.J."/>
            <person name="Scheffler B.E."/>
            <person name="Leal-Bertioli S.C."/>
            <person name="Xun X."/>
            <person name="Jackson S.A."/>
            <person name="Michelmore R."/>
            <person name="Ozias-Akins P."/>
        </authorList>
    </citation>
    <scope>NUCLEOTIDE SEQUENCE [LARGE SCALE GENOMIC DNA]</scope>
    <source>
        <strain evidence="7">cv. V14167</strain>
    </source>
</reference>
<protein>
    <submittedName>
        <fullName evidence="8">Uncharacterized protein LOC110277945</fullName>
    </submittedName>
</protein>
<keyword evidence="3" id="KW-0378">Hydrolase</keyword>
<feature type="compositionally biased region" description="Basic residues" evidence="5">
    <location>
        <begin position="32"/>
        <end position="49"/>
    </location>
</feature>
<evidence type="ECO:0000313" key="8">
    <source>
        <dbReference type="RefSeq" id="XP_052113853.1"/>
    </source>
</evidence>
<name>A0A9C6WTC7_ARADU</name>